<dbReference type="FunFam" id="3.40.50.300:FF:000070">
    <property type="entry name" value="Putative ABC transporter ATP-binding component"/>
    <property type="match status" value="1"/>
</dbReference>
<dbReference type="GO" id="GO:0005524">
    <property type="term" value="F:ATP binding"/>
    <property type="evidence" value="ECO:0007669"/>
    <property type="project" value="UniProtKB-KW"/>
</dbReference>
<dbReference type="SMART" id="SM00382">
    <property type="entry name" value="AAA"/>
    <property type="match status" value="2"/>
</dbReference>
<dbReference type="FunFam" id="3.40.50.300:FF:000011">
    <property type="entry name" value="Putative ABC transporter ATP-binding component"/>
    <property type="match status" value="1"/>
</dbReference>
<keyword evidence="2" id="KW-0547">Nucleotide-binding</keyword>
<dbReference type="Pfam" id="PF00005">
    <property type="entry name" value="ABC_tran"/>
    <property type="match status" value="2"/>
</dbReference>
<evidence type="ECO:0000256" key="1">
    <source>
        <dbReference type="ARBA" id="ARBA00022737"/>
    </source>
</evidence>
<keyword evidence="9" id="KW-1185">Reference proteome</keyword>
<reference evidence="8 9" key="1">
    <citation type="submission" date="2014-08" db="EMBL/GenBank/DDBJ databases">
        <title>Porphyromonas cangingivalis strain:COT-109_OH1386 Genome sequencing.</title>
        <authorList>
            <person name="Wallis C."/>
            <person name="Deusch O."/>
            <person name="O'Flynn C."/>
            <person name="Davis I."/>
            <person name="Jospin G."/>
            <person name="Darling A.E."/>
            <person name="Coil D.A."/>
            <person name="Alexiev A."/>
            <person name="Horsfall A."/>
            <person name="Kirkwood N."/>
            <person name="Harris S."/>
            <person name="Eisen J.A."/>
        </authorList>
    </citation>
    <scope>NUCLEOTIDE SEQUENCE [LARGE SCALE GENOMIC DNA]</scope>
    <source>
        <strain evidence="9">COT-109 OH1386</strain>
    </source>
</reference>
<dbReference type="STRING" id="36874.HQ34_09150"/>
<dbReference type="Pfam" id="PF12848">
    <property type="entry name" value="ABC_tran_Xtn"/>
    <property type="match status" value="1"/>
</dbReference>
<keyword evidence="1" id="KW-0677">Repeat</keyword>
<evidence type="ECO:0000256" key="6">
    <source>
        <dbReference type="SAM" id="Coils"/>
    </source>
</evidence>
<feature type="domain" description="ABC transporter" evidence="7">
    <location>
        <begin position="2"/>
        <end position="260"/>
    </location>
</feature>
<evidence type="ECO:0000256" key="5">
    <source>
        <dbReference type="ARBA" id="ARBA00074044"/>
    </source>
</evidence>
<dbReference type="Proteomes" id="UP000030125">
    <property type="component" value="Unassembled WGS sequence"/>
</dbReference>
<dbReference type="GO" id="GO:0016887">
    <property type="term" value="F:ATP hydrolysis activity"/>
    <property type="evidence" value="ECO:0007669"/>
    <property type="project" value="InterPro"/>
</dbReference>
<dbReference type="CDD" id="cd03221">
    <property type="entry name" value="ABCF_EF-3"/>
    <property type="match status" value="2"/>
</dbReference>
<feature type="domain" description="ABC transporter" evidence="7">
    <location>
        <begin position="328"/>
        <end position="541"/>
    </location>
</feature>
<dbReference type="InterPro" id="IPR032781">
    <property type="entry name" value="ABC_tran_Xtn"/>
</dbReference>
<dbReference type="PROSITE" id="PS50893">
    <property type="entry name" value="ABC_TRANSPORTER_2"/>
    <property type="match status" value="2"/>
</dbReference>
<keyword evidence="6" id="KW-0175">Coiled coil</keyword>
<dbReference type="InterPro" id="IPR051309">
    <property type="entry name" value="ABCF_ATPase"/>
</dbReference>
<dbReference type="AlphaFoldDB" id="A0A0A2EL52"/>
<evidence type="ECO:0000259" key="7">
    <source>
        <dbReference type="PROSITE" id="PS50893"/>
    </source>
</evidence>
<dbReference type="SUPFAM" id="SSF52540">
    <property type="entry name" value="P-loop containing nucleoside triphosphate hydrolases"/>
    <property type="match status" value="2"/>
</dbReference>
<evidence type="ECO:0000256" key="3">
    <source>
        <dbReference type="ARBA" id="ARBA00022840"/>
    </source>
</evidence>
<evidence type="ECO:0000256" key="2">
    <source>
        <dbReference type="ARBA" id="ARBA00022741"/>
    </source>
</evidence>
<dbReference type="eggNOG" id="COG0488">
    <property type="taxonomic scope" value="Bacteria"/>
</dbReference>
<feature type="coiled-coil region" evidence="6">
    <location>
        <begin position="563"/>
        <end position="631"/>
    </location>
</feature>
<dbReference type="RefSeq" id="WP_036852124.1">
    <property type="nucleotide sequence ID" value="NZ_JQJD01000048.1"/>
</dbReference>
<keyword evidence="8" id="KW-0808">Transferase</keyword>
<dbReference type="GO" id="GO:0016740">
    <property type="term" value="F:transferase activity"/>
    <property type="evidence" value="ECO:0007669"/>
    <property type="project" value="UniProtKB-KW"/>
</dbReference>
<dbReference type="PANTHER" id="PTHR42855:SF2">
    <property type="entry name" value="DRUG RESISTANCE ABC TRANSPORTER,ATP-BINDING PROTEIN"/>
    <property type="match status" value="1"/>
</dbReference>
<proteinExistence type="inferred from homology"/>
<dbReference type="InterPro" id="IPR003593">
    <property type="entry name" value="AAA+_ATPase"/>
</dbReference>
<comment type="caution">
    <text evidence="8">The sequence shown here is derived from an EMBL/GenBank/DDBJ whole genome shotgun (WGS) entry which is preliminary data.</text>
</comment>
<protein>
    <recommendedName>
        <fullName evidence="5">Probable ATP-binding protein YbiT</fullName>
    </recommendedName>
</protein>
<dbReference type="OrthoDB" id="1521973at2"/>
<evidence type="ECO:0000256" key="4">
    <source>
        <dbReference type="ARBA" id="ARBA00061551"/>
    </source>
</evidence>
<dbReference type="InterPro" id="IPR003439">
    <property type="entry name" value="ABC_transporter-like_ATP-bd"/>
</dbReference>
<name>A0A0A2EL52_PORCN</name>
<evidence type="ECO:0000313" key="9">
    <source>
        <dbReference type="Proteomes" id="UP000030125"/>
    </source>
</evidence>
<sequence length="635" mass="72583">MLALNNVSVYFGAEPLFSDISLRINPKERIALAGRNGAGKTTMLNIISKRLLPTEGSISHPTDMTIGYLPQHLLTKDERTVREEVRLAFGRELEIKRTVDALTEELASRTDYESEGYMELIQRLANHTELLAMYSSDRREAEIEKTLKGLGFVDTDFERQTSEFSGGWRMRVELAKILLSRPDLLLLDEPTNHLDMESIIWLEGFLKSTSAAVVMVSHDRKFLDNTTTRTIELSLGKAYDYKASYSHYLTLREERYQQQLRAYENQQKMIKDTEDFIERFRYKATKSVQVQSRIKQLEKVERIEVEEIDRRRIHFRFPMAVPSGAYPVIVEGLSVSYGDLNVLKDIELTIERGDKIALVGKNGSGKTTFVRAVMGEIPYEGTIREGHQVEVSYFAQNQASLLDPNKTIFQTIDDVAVGDIRTRINDILGAFMFGGEVSEKKVQVLSGGERSRLAMIRLLLSPSNVLILDEPTNHLDISSKEVLKKAIRNYEGTVLIVSHDRDFLEGLVDKAIEFKDKKIINYLGGMPDYFRALSLRNEDNKVAPPPKVTTTEESIGKTDYVQQKEQQKALRKLRQQVEQCEKKISEVEQEISDIEEKMSQGDTSSSLISRYDELQKLHADLMSEWEESQEQLENN</sequence>
<accession>A0A0A2EL52</accession>
<keyword evidence="3" id="KW-0067">ATP-binding</keyword>
<dbReference type="EMBL" id="JQJD01000048">
    <property type="protein sequence ID" value="KGN79591.1"/>
    <property type="molecule type" value="Genomic_DNA"/>
</dbReference>
<dbReference type="InterPro" id="IPR027417">
    <property type="entry name" value="P-loop_NTPase"/>
</dbReference>
<gene>
    <name evidence="8" type="ORF">HQ35_07230</name>
</gene>
<dbReference type="PROSITE" id="PS00211">
    <property type="entry name" value="ABC_TRANSPORTER_1"/>
    <property type="match status" value="2"/>
</dbReference>
<comment type="similarity">
    <text evidence="4">Belongs to the ABC transporter superfamily. ABCF family. YbiT subfamily.</text>
</comment>
<dbReference type="InterPro" id="IPR017871">
    <property type="entry name" value="ABC_transporter-like_CS"/>
</dbReference>
<dbReference type="Gene3D" id="3.40.50.300">
    <property type="entry name" value="P-loop containing nucleotide triphosphate hydrolases"/>
    <property type="match status" value="2"/>
</dbReference>
<evidence type="ECO:0000313" key="8">
    <source>
        <dbReference type="EMBL" id="KGN79591.1"/>
    </source>
</evidence>
<organism evidence="8 9">
    <name type="scientific">Porphyromonas cangingivalis</name>
    <dbReference type="NCBI Taxonomy" id="36874"/>
    <lineage>
        <taxon>Bacteria</taxon>
        <taxon>Pseudomonadati</taxon>
        <taxon>Bacteroidota</taxon>
        <taxon>Bacteroidia</taxon>
        <taxon>Bacteroidales</taxon>
        <taxon>Porphyromonadaceae</taxon>
        <taxon>Porphyromonas</taxon>
    </lineage>
</organism>
<dbReference type="PANTHER" id="PTHR42855">
    <property type="entry name" value="ABC TRANSPORTER ATP-BINDING SUBUNIT"/>
    <property type="match status" value="1"/>
</dbReference>